<dbReference type="Proteomes" id="UP001239167">
    <property type="component" value="Unassembled WGS sequence"/>
</dbReference>
<evidence type="ECO:0000313" key="2">
    <source>
        <dbReference type="EMBL" id="MDQ0205068.1"/>
    </source>
</evidence>
<sequence>MEYRQLRYVLKIAEEKNISLAAKKLYISQPSLSQLLLTVEKKLVLLYLTEV</sequence>
<dbReference type="Gene3D" id="1.10.10.10">
    <property type="entry name" value="Winged helix-like DNA-binding domain superfamily/Winged helix DNA-binding domain"/>
    <property type="match status" value="1"/>
</dbReference>
<evidence type="ECO:0000313" key="3">
    <source>
        <dbReference type="Proteomes" id="UP001239167"/>
    </source>
</evidence>
<keyword evidence="3" id="KW-1185">Reference proteome</keyword>
<dbReference type="GO" id="GO:0003677">
    <property type="term" value="F:DNA binding"/>
    <property type="evidence" value="ECO:0007669"/>
    <property type="project" value="UniProtKB-KW"/>
</dbReference>
<gene>
    <name evidence="2" type="ORF">J2S01_002806</name>
</gene>
<proteinExistence type="predicted"/>
<dbReference type="InterPro" id="IPR036390">
    <property type="entry name" value="WH_DNA-bd_sf"/>
</dbReference>
<protein>
    <submittedName>
        <fullName evidence="2">DNA-binding transcriptional LysR family regulator</fullName>
    </submittedName>
</protein>
<feature type="domain" description="HTH lysR-type" evidence="1">
    <location>
        <begin position="1"/>
        <end position="36"/>
    </location>
</feature>
<dbReference type="EMBL" id="JAUSUE010000028">
    <property type="protein sequence ID" value="MDQ0205068.1"/>
    <property type="molecule type" value="Genomic_DNA"/>
</dbReference>
<dbReference type="InterPro" id="IPR000847">
    <property type="entry name" value="LysR_HTH_N"/>
</dbReference>
<dbReference type="InterPro" id="IPR036388">
    <property type="entry name" value="WH-like_DNA-bd_sf"/>
</dbReference>
<keyword evidence="2" id="KW-0238">DNA-binding</keyword>
<dbReference type="SUPFAM" id="SSF46785">
    <property type="entry name" value="Winged helix' DNA-binding domain"/>
    <property type="match status" value="1"/>
</dbReference>
<evidence type="ECO:0000259" key="1">
    <source>
        <dbReference type="PROSITE" id="PS50931"/>
    </source>
</evidence>
<organism evidence="2 3">
    <name type="scientific">Pectinatus haikarae</name>
    <dbReference type="NCBI Taxonomy" id="349096"/>
    <lineage>
        <taxon>Bacteria</taxon>
        <taxon>Bacillati</taxon>
        <taxon>Bacillota</taxon>
        <taxon>Negativicutes</taxon>
        <taxon>Selenomonadales</taxon>
        <taxon>Selenomonadaceae</taxon>
        <taxon>Pectinatus</taxon>
    </lineage>
</organism>
<name>A0ABT9YB55_9FIRM</name>
<dbReference type="Pfam" id="PF00126">
    <property type="entry name" value="HTH_1"/>
    <property type="match status" value="1"/>
</dbReference>
<dbReference type="RefSeq" id="WP_307225310.1">
    <property type="nucleotide sequence ID" value="NZ_CP116940.1"/>
</dbReference>
<comment type="caution">
    <text evidence="2">The sequence shown here is derived from an EMBL/GenBank/DDBJ whole genome shotgun (WGS) entry which is preliminary data.</text>
</comment>
<accession>A0ABT9YB55</accession>
<reference evidence="2 3" key="1">
    <citation type="submission" date="2023-07" db="EMBL/GenBank/DDBJ databases">
        <title>Genomic Encyclopedia of Type Strains, Phase IV (KMG-IV): sequencing the most valuable type-strain genomes for metagenomic binning, comparative biology and taxonomic classification.</title>
        <authorList>
            <person name="Goeker M."/>
        </authorList>
    </citation>
    <scope>NUCLEOTIDE SEQUENCE [LARGE SCALE GENOMIC DNA]</scope>
    <source>
        <strain evidence="2 3">DSM 16980</strain>
    </source>
</reference>
<dbReference type="PROSITE" id="PS50931">
    <property type="entry name" value="HTH_LYSR"/>
    <property type="match status" value="1"/>
</dbReference>